<keyword evidence="10" id="KW-1185">Reference proteome</keyword>
<dbReference type="RefSeq" id="WP_378056633.1">
    <property type="nucleotide sequence ID" value="NZ_JBHSIS010000006.1"/>
</dbReference>
<evidence type="ECO:0000256" key="1">
    <source>
        <dbReference type="ARBA" id="ARBA00004651"/>
    </source>
</evidence>
<dbReference type="PANTHER" id="PTHR30250">
    <property type="entry name" value="PST FAMILY PREDICTED COLANIC ACID TRANSPORTER"/>
    <property type="match status" value="1"/>
</dbReference>
<proteinExistence type="predicted"/>
<keyword evidence="3 8" id="KW-0812">Transmembrane</keyword>
<feature type="transmembrane region" description="Helical" evidence="8">
    <location>
        <begin position="229"/>
        <end position="249"/>
    </location>
</feature>
<feature type="transmembrane region" description="Helical" evidence="8">
    <location>
        <begin position="269"/>
        <end position="292"/>
    </location>
</feature>
<dbReference type="PANTHER" id="PTHR30250:SF26">
    <property type="entry name" value="PSMA PROTEIN"/>
    <property type="match status" value="1"/>
</dbReference>
<dbReference type="EMBL" id="JBHSIS010000006">
    <property type="protein sequence ID" value="MFC4854705.1"/>
    <property type="molecule type" value="Genomic_DNA"/>
</dbReference>
<name>A0ABV9RZK3_9PSEU</name>
<protein>
    <submittedName>
        <fullName evidence="9">Lipopolysaccharide biosynthesis protein</fullName>
    </submittedName>
</protein>
<organism evidence="9 10">
    <name type="scientific">Actinophytocola glycyrrhizae</name>
    <dbReference type="NCBI Taxonomy" id="2044873"/>
    <lineage>
        <taxon>Bacteria</taxon>
        <taxon>Bacillati</taxon>
        <taxon>Actinomycetota</taxon>
        <taxon>Actinomycetes</taxon>
        <taxon>Pseudonocardiales</taxon>
        <taxon>Pseudonocardiaceae</taxon>
    </lineage>
</organism>
<feature type="transmembrane region" description="Helical" evidence="8">
    <location>
        <begin position="403"/>
        <end position="424"/>
    </location>
</feature>
<evidence type="ECO:0000256" key="8">
    <source>
        <dbReference type="SAM" id="Phobius"/>
    </source>
</evidence>
<feature type="transmembrane region" description="Helical" evidence="8">
    <location>
        <begin position="459"/>
        <end position="478"/>
    </location>
</feature>
<keyword evidence="2" id="KW-1003">Cell membrane</keyword>
<feature type="transmembrane region" description="Helical" evidence="8">
    <location>
        <begin position="171"/>
        <end position="191"/>
    </location>
</feature>
<sequence>MTVVEKKQGLLARMLRPVRLDQPVPTSLTRGSAYSTVGLVAQGILRFATSVLVGHLAGKSVLGEVASAIAMSLILALLWPTTTGSAASMFVARARGAGEPEVARATVGHLRKRAVQTGLLLGAASLLLWTLFDGGSWTGALSVAALTVAYSGYSFTRGVQFGAGQVARATLWDVASVLLGLACLVVLLLAGVRSTALVLPLVLTYGLYTVAGWPYGAKGETDRTRRRELDGFVLLGAIATLANTGFLQLSQIAARWVTGDADAGQYASAIALATPASMLVVALTLVLLPSLAEARGRRDLEAVRIQTDRATRGLAVIMVAIFGSIMVCSRLIVGVIWGPSFAGAEKLLPVLVVAVLATNLCVASVNALNSRSRRGMAVTTAANISGMAVGTAMWLLLAPSLGLPGIALGYLCGTVVLAAIPIGVVWRTDGHRWRSVFAKVALGIVVAAATVVVEHLAELPVLLDPVFAVGFLAVWWVLNRAEVAKLPIPGLRRR</sequence>
<evidence type="ECO:0000313" key="10">
    <source>
        <dbReference type="Proteomes" id="UP001595859"/>
    </source>
</evidence>
<comment type="subcellular location">
    <subcellularLocation>
        <location evidence="1">Cell membrane</location>
        <topology evidence="1">Multi-pass membrane protein</topology>
    </subcellularLocation>
</comment>
<keyword evidence="4" id="KW-0133">Cell shape</keyword>
<evidence type="ECO:0000313" key="9">
    <source>
        <dbReference type="EMBL" id="MFC4854705.1"/>
    </source>
</evidence>
<evidence type="ECO:0000256" key="4">
    <source>
        <dbReference type="ARBA" id="ARBA00022960"/>
    </source>
</evidence>
<dbReference type="Proteomes" id="UP001595859">
    <property type="component" value="Unassembled WGS sequence"/>
</dbReference>
<accession>A0ABV9RZK3</accession>
<reference evidence="10" key="1">
    <citation type="journal article" date="2019" name="Int. J. Syst. Evol. Microbiol.">
        <title>The Global Catalogue of Microorganisms (GCM) 10K type strain sequencing project: providing services to taxonomists for standard genome sequencing and annotation.</title>
        <authorList>
            <consortium name="The Broad Institute Genomics Platform"/>
            <consortium name="The Broad Institute Genome Sequencing Center for Infectious Disease"/>
            <person name="Wu L."/>
            <person name="Ma J."/>
        </authorList>
    </citation>
    <scope>NUCLEOTIDE SEQUENCE [LARGE SCALE GENOMIC DNA]</scope>
    <source>
        <strain evidence="10">ZS-22-S1</strain>
    </source>
</reference>
<feature type="transmembrane region" description="Helical" evidence="8">
    <location>
        <begin position="197"/>
        <end position="217"/>
    </location>
</feature>
<feature type="transmembrane region" description="Helical" evidence="8">
    <location>
        <begin position="375"/>
        <end position="397"/>
    </location>
</feature>
<dbReference type="InterPro" id="IPR004268">
    <property type="entry name" value="MurJ"/>
</dbReference>
<keyword evidence="7 8" id="KW-0472">Membrane</keyword>
<feature type="transmembrane region" description="Helical" evidence="8">
    <location>
        <begin position="348"/>
        <end position="368"/>
    </location>
</feature>
<dbReference type="Pfam" id="PF03023">
    <property type="entry name" value="MurJ"/>
    <property type="match status" value="1"/>
</dbReference>
<evidence type="ECO:0000256" key="2">
    <source>
        <dbReference type="ARBA" id="ARBA00022475"/>
    </source>
</evidence>
<evidence type="ECO:0000256" key="3">
    <source>
        <dbReference type="ARBA" id="ARBA00022692"/>
    </source>
</evidence>
<feature type="transmembrane region" description="Helical" evidence="8">
    <location>
        <begin position="138"/>
        <end position="159"/>
    </location>
</feature>
<dbReference type="InterPro" id="IPR050833">
    <property type="entry name" value="Poly_Biosynth_Transport"/>
</dbReference>
<comment type="caution">
    <text evidence="9">The sequence shown here is derived from an EMBL/GenBank/DDBJ whole genome shotgun (WGS) entry which is preliminary data.</text>
</comment>
<keyword evidence="6 8" id="KW-1133">Transmembrane helix</keyword>
<evidence type="ECO:0000256" key="7">
    <source>
        <dbReference type="ARBA" id="ARBA00023136"/>
    </source>
</evidence>
<feature type="transmembrane region" description="Helical" evidence="8">
    <location>
        <begin position="69"/>
        <end position="92"/>
    </location>
</feature>
<keyword evidence="5" id="KW-0573">Peptidoglycan synthesis</keyword>
<evidence type="ECO:0000256" key="5">
    <source>
        <dbReference type="ARBA" id="ARBA00022984"/>
    </source>
</evidence>
<feature type="transmembrane region" description="Helical" evidence="8">
    <location>
        <begin position="313"/>
        <end position="336"/>
    </location>
</feature>
<evidence type="ECO:0000256" key="6">
    <source>
        <dbReference type="ARBA" id="ARBA00022989"/>
    </source>
</evidence>
<gene>
    <name evidence="9" type="ORF">ACFPCV_14450</name>
</gene>
<feature type="transmembrane region" description="Helical" evidence="8">
    <location>
        <begin position="436"/>
        <end position="453"/>
    </location>
</feature>